<name>A0A8S5RXC2_9VIRU</name>
<dbReference type="EMBL" id="BK032504">
    <property type="protein sequence ID" value="DAF43304.1"/>
    <property type="molecule type" value="Genomic_DNA"/>
</dbReference>
<protein>
    <submittedName>
        <fullName evidence="1">TT viral ORF2</fullName>
    </submittedName>
</protein>
<proteinExistence type="predicted"/>
<reference evidence="1" key="1">
    <citation type="journal article" date="2021" name="Proc. Natl. Acad. Sci. U.S.A.">
        <title>A Catalog of Tens of Thousands of Viruses from Human Metagenomes Reveals Hidden Associations with Chronic Diseases.</title>
        <authorList>
            <person name="Tisza M.J."/>
            <person name="Buck C.B."/>
        </authorList>
    </citation>
    <scope>NUCLEOTIDE SEQUENCE</scope>
    <source>
        <strain evidence="1">Cte1V1</strain>
    </source>
</reference>
<organism evidence="1">
    <name type="scientific">Anelloviridae sp. cte1V1</name>
    <dbReference type="NCBI Taxonomy" id="2828021"/>
    <lineage>
        <taxon>Viruses</taxon>
        <taxon>Monodnaviria</taxon>
        <taxon>Shotokuvirae</taxon>
        <taxon>Commensaviricota</taxon>
        <taxon>Cardeaviricetes</taxon>
        <taxon>Sanitavirales</taxon>
        <taxon>Anelloviridae</taxon>
    </lineage>
</organism>
<accession>A0A8S5RXC2</accession>
<evidence type="ECO:0000313" key="1">
    <source>
        <dbReference type="EMBL" id="DAF43304.1"/>
    </source>
</evidence>
<sequence length="49" mass="6025">MNAWEYAEELFDAYVWKRVPRTHIFDRPTYPWCPQDTKYTVNFDLNAPQ</sequence>